<evidence type="ECO:0000256" key="4">
    <source>
        <dbReference type="ARBA" id="ARBA00022801"/>
    </source>
</evidence>
<evidence type="ECO:0000313" key="9">
    <source>
        <dbReference type="Proteomes" id="UP001187415"/>
    </source>
</evidence>
<keyword evidence="4" id="KW-0378">Hydrolase</keyword>
<evidence type="ECO:0000259" key="7">
    <source>
        <dbReference type="SMART" id="SM01168"/>
    </source>
</evidence>
<dbReference type="EMBL" id="JAUPFM010000015">
    <property type="protein sequence ID" value="KAK2828764.1"/>
    <property type="molecule type" value="Genomic_DNA"/>
</dbReference>
<evidence type="ECO:0000256" key="1">
    <source>
        <dbReference type="ARBA" id="ARBA00004123"/>
    </source>
</evidence>
<keyword evidence="3" id="KW-0479">Metal-binding</keyword>
<comment type="subcellular location">
    <subcellularLocation>
        <location evidence="1">Nucleus</location>
    </subcellularLocation>
</comment>
<dbReference type="GO" id="GO:0008270">
    <property type="term" value="F:zinc ion binding"/>
    <property type="evidence" value="ECO:0007669"/>
    <property type="project" value="TreeGrafter"/>
</dbReference>
<reference evidence="8" key="1">
    <citation type="submission" date="2023-07" db="EMBL/GenBank/DDBJ databases">
        <title>Chromosome-level Genome Assembly of Striped Snakehead (Channa striata).</title>
        <authorList>
            <person name="Liu H."/>
        </authorList>
    </citation>
    <scope>NUCLEOTIDE SEQUENCE</scope>
    <source>
        <strain evidence="8">Gz</strain>
        <tissue evidence="8">Muscle</tissue>
    </source>
</reference>
<gene>
    <name evidence="8" type="ORF">Q5P01_019798</name>
</gene>
<name>A0AA88SE41_CHASR</name>
<organism evidence="8 9">
    <name type="scientific">Channa striata</name>
    <name type="common">Snakehead murrel</name>
    <name type="synonym">Ophicephalus striatus</name>
    <dbReference type="NCBI Taxonomy" id="64152"/>
    <lineage>
        <taxon>Eukaryota</taxon>
        <taxon>Metazoa</taxon>
        <taxon>Chordata</taxon>
        <taxon>Craniata</taxon>
        <taxon>Vertebrata</taxon>
        <taxon>Euteleostomi</taxon>
        <taxon>Actinopterygii</taxon>
        <taxon>Neopterygii</taxon>
        <taxon>Teleostei</taxon>
        <taxon>Neoteleostei</taxon>
        <taxon>Acanthomorphata</taxon>
        <taxon>Anabantaria</taxon>
        <taxon>Anabantiformes</taxon>
        <taxon>Channoidei</taxon>
        <taxon>Channidae</taxon>
        <taxon>Channa</taxon>
    </lineage>
</organism>
<dbReference type="Proteomes" id="UP001187415">
    <property type="component" value="Unassembled WGS sequence"/>
</dbReference>
<dbReference type="AlphaFoldDB" id="A0AA88SE41"/>
<comment type="caution">
    <text evidence="8">The sequence shown here is derived from an EMBL/GenBank/DDBJ whole genome shotgun (WGS) entry which is preliminary data.</text>
</comment>
<keyword evidence="6" id="KW-0539">Nucleus</keyword>
<evidence type="ECO:0000256" key="5">
    <source>
        <dbReference type="ARBA" id="ARBA00022833"/>
    </source>
</evidence>
<sequence>MRPAARWISRQLLQCDSLRGLSNGWTFTAGVGKTEKVRLHVPDLQELRCVLQTGLESNFAEVRVSVSECPDLSKDPFHFPAKGLCGNPRIADVGGVPYLFPLAQKEKVYNMNIISKEVELPGAFILGAAAAPSRINRINAELMALVLTEAEGRPAVNSSYFSCINPANGQCLQEKYSDRFSDCDFGMLGNLYACEGNSGKVIEVRAKRRTGGHSLVTALRRALEGCYPYKSLALGGTFVIQKGKAKIHIMPGEFSVCPLNTIEDINNWLKHFEVNAPLICQSVLVSRDPGLDLRMEHTHCFSHHGEGGHYYIDTTPECVEYLGYFLPAEFVYRIDRPKDTHGVGQI</sequence>
<feature type="domain" description="DUF1907" evidence="7">
    <location>
        <begin position="50"/>
        <end position="334"/>
    </location>
</feature>
<keyword evidence="5" id="KW-0862">Zinc</keyword>
<dbReference type="SUPFAM" id="SSF117856">
    <property type="entry name" value="AF0104/ALDC/Ptd012-like"/>
    <property type="match status" value="1"/>
</dbReference>
<evidence type="ECO:0000256" key="2">
    <source>
        <dbReference type="ARBA" id="ARBA00011245"/>
    </source>
</evidence>
<evidence type="ECO:0000313" key="8">
    <source>
        <dbReference type="EMBL" id="KAK2828764.1"/>
    </source>
</evidence>
<dbReference type="GO" id="GO:0016788">
    <property type="term" value="F:hydrolase activity, acting on ester bonds"/>
    <property type="evidence" value="ECO:0007669"/>
    <property type="project" value="TreeGrafter"/>
</dbReference>
<comment type="subunit">
    <text evidence="2">Monomer.</text>
</comment>
<dbReference type="CDD" id="cd17298">
    <property type="entry name" value="DUF1907"/>
    <property type="match status" value="1"/>
</dbReference>
<dbReference type="PANTHER" id="PTHR13204:SF1">
    <property type="entry name" value="ESTER HYDROLASE C11ORF54"/>
    <property type="match status" value="1"/>
</dbReference>
<dbReference type="Pfam" id="PF08925">
    <property type="entry name" value="DUF1907"/>
    <property type="match status" value="1"/>
</dbReference>
<keyword evidence="9" id="KW-1185">Reference proteome</keyword>
<dbReference type="PANTHER" id="PTHR13204">
    <property type="entry name" value="PTD012 PROTEIN"/>
    <property type="match status" value="1"/>
</dbReference>
<evidence type="ECO:0000256" key="3">
    <source>
        <dbReference type="ARBA" id="ARBA00022723"/>
    </source>
</evidence>
<dbReference type="GO" id="GO:0005634">
    <property type="term" value="C:nucleus"/>
    <property type="evidence" value="ECO:0007669"/>
    <property type="project" value="UniProtKB-SubCell"/>
</dbReference>
<proteinExistence type="predicted"/>
<dbReference type="SMART" id="SM01168">
    <property type="entry name" value="DUF1907"/>
    <property type="match status" value="1"/>
</dbReference>
<accession>A0AA88SE41</accession>
<dbReference type="InterPro" id="IPR015021">
    <property type="entry name" value="C11orf54_DUF1907"/>
</dbReference>
<evidence type="ECO:0000256" key="6">
    <source>
        <dbReference type="ARBA" id="ARBA00023242"/>
    </source>
</evidence>
<protein>
    <recommendedName>
        <fullName evidence="7">DUF1907 domain-containing protein</fullName>
    </recommendedName>
</protein>